<dbReference type="GO" id="GO:0003677">
    <property type="term" value="F:DNA binding"/>
    <property type="evidence" value="ECO:0007669"/>
    <property type="project" value="UniProtKB-KW"/>
</dbReference>
<evidence type="ECO:0000256" key="2">
    <source>
        <dbReference type="ARBA" id="ARBA00023125"/>
    </source>
</evidence>
<gene>
    <name evidence="6" type="ORF">QVD17_39863</name>
</gene>
<protein>
    <recommendedName>
        <fullName evidence="5">PB1 domain-containing protein</fullName>
    </recommendedName>
</protein>
<dbReference type="InterPro" id="IPR053793">
    <property type="entry name" value="PB1-like"/>
</dbReference>
<proteinExistence type="predicted"/>
<dbReference type="Pfam" id="PF00564">
    <property type="entry name" value="PB1"/>
    <property type="match status" value="1"/>
</dbReference>
<dbReference type="Pfam" id="PF22922">
    <property type="entry name" value="GAF_NLP"/>
    <property type="match status" value="1"/>
</dbReference>
<keyword evidence="7" id="KW-1185">Reference proteome</keyword>
<evidence type="ECO:0000259" key="5">
    <source>
        <dbReference type="PROSITE" id="PS51745"/>
    </source>
</evidence>
<accession>A0AAD8NHK9</accession>
<dbReference type="Proteomes" id="UP001229421">
    <property type="component" value="Unassembled WGS sequence"/>
</dbReference>
<organism evidence="6 7">
    <name type="scientific">Tagetes erecta</name>
    <name type="common">African marigold</name>
    <dbReference type="NCBI Taxonomy" id="13708"/>
    <lineage>
        <taxon>Eukaryota</taxon>
        <taxon>Viridiplantae</taxon>
        <taxon>Streptophyta</taxon>
        <taxon>Embryophyta</taxon>
        <taxon>Tracheophyta</taxon>
        <taxon>Spermatophyta</taxon>
        <taxon>Magnoliopsida</taxon>
        <taxon>eudicotyledons</taxon>
        <taxon>Gunneridae</taxon>
        <taxon>Pentapetalae</taxon>
        <taxon>asterids</taxon>
        <taxon>campanulids</taxon>
        <taxon>Asterales</taxon>
        <taxon>Asteraceae</taxon>
        <taxon>Asteroideae</taxon>
        <taxon>Heliantheae alliance</taxon>
        <taxon>Tageteae</taxon>
        <taxon>Tagetes</taxon>
    </lineage>
</organism>
<evidence type="ECO:0000313" key="7">
    <source>
        <dbReference type="Proteomes" id="UP001229421"/>
    </source>
</evidence>
<dbReference type="Pfam" id="PF02042">
    <property type="entry name" value="RWP-RK"/>
    <property type="match status" value="1"/>
</dbReference>
<reference evidence="6" key="1">
    <citation type="journal article" date="2023" name="bioRxiv">
        <title>Improved chromosome-level genome assembly for marigold (Tagetes erecta).</title>
        <authorList>
            <person name="Jiang F."/>
            <person name="Yuan L."/>
            <person name="Wang S."/>
            <person name="Wang H."/>
            <person name="Xu D."/>
            <person name="Wang A."/>
            <person name="Fan W."/>
        </authorList>
    </citation>
    <scope>NUCLEOTIDE SEQUENCE</scope>
    <source>
        <strain evidence="6">WSJ</strain>
        <tissue evidence="6">Leaf</tissue>
    </source>
</reference>
<name>A0AAD8NHK9_TARER</name>
<dbReference type="SUPFAM" id="SSF54277">
    <property type="entry name" value="CAD &amp; PB1 domains"/>
    <property type="match status" value="1"/>
</dbReference>
<feature type="domain" description="PB1" evidence="5">
    <location>
        <begin position="523"/>
        <end position="606"/>
    </location>
</feature>
<evidence type="ECO:0000256" key="3">
    <source>
        <dbReference type="ARBA" id="ARBA00023163"/>
    </source>
</evidence>
<dbReference type="EMBL" id="JAUHHV010000011">
    <property type="protein sequence ID" value="KAK1408228.1"/>
    <property type="molecule type" value="Genomic_DNA"/>
</dbReference>
<dbReference type="InterPro" id="IPR000270">
    <property type="entry name" value="PB1_dom"/>
</dbReference>
<evidence type="ECO:0000256" key="4">
    <source>
        <dbReference type="ARBA" id="ARBA00023242"/>
    </source>
</evidence>
<keyword evidence="1" id="KW-0805">Transcription regulation</keyword>
<evidence type="ECO:0000313" key="6">
    <source>
        <dbReference type="EMBL" id="KAK1408228.1"/>
    </source>
</evidence>
<sequence length="621" mass="70828">MDITLSEFLEAFPIPLHHIASQPFGNPWVFWNENEGSADVGIHMIQQTIKFAFYNTKVYTEFLGQFWAPVTIDGRRLLSTSGQPFAVRHLSNELANYRLFSEKYRYIIDVNRVDNEEENPMIVSGGPATAFLNRMPCMNEFQWITSESYHWEQPNFSVMLPLCLPSQSQCVGVLEFMINGWAYDIGKCVLSTTKAVKIAGLEVFYVHDLIPYKTINRLKHTKDEIEEALKVVCESHNLDLAQVWIGCEDKSHVLLSSSLENTITKRLLAIKLAGYRYVVTKDEHNDLDEYITLCDVTPRGIPGELPLETLQDHKSRYICKLRSEVIEDWDGDFFSKSSAFAICLRSNNTGDFDYAFEFIWNKRPNYVIFLEALILTLKRCLPRFKFASGVELGDELDVIVGECARYSEYGETSHIGETEKLKIFQGKRSLSSLEVTRKTTPKTLPREVIEQQYGKTMKEAAIYLNVSLSTLKRKFKELGIPEWPGPKYAKRNVNDSSIIQVITNEQENGAIQDPSILNLNKNILTIKAAYRDDMIKFHLPISPTTFLTVEKEIGVKLNLIVGSYKLKYLDEDGDWISLISDEDMSDCIKSSKTLDQVVVRLRVIPSPQPTSSSGSFNLFSI</sequence>
<dbReference type="AlphaFoldDB" id="A0AAD8NHK9"/>
<dbReference type="GO" id="GO:0003700">
    <property type="term" value="F:DNA-binding transcription factor activity"/>
    <property type="evidence" value="ECO:0007669"/>
    <property type="project" value="InterPro"/>
</dbReference>
<dbReference type="Gene3D" id="3.10.20.90">
    <property type="entry name" value="Phosphatidylinositol 3-kinase Catalytic Subunit, Chain A, domain 1"/>
    <property type="match status" value="1"/>
</dbReference>
<keyword evidence="4" id="KW-0539">Nucleus</keyword>
<evidence type="ECO:0000256" key="1">
    <source>
        <dbReference type="ARBA" id="ARBA00023015"/>
    </source>
</evidence>
<dbReference type="InterPro" id="IPR003035">
    <property type="entry name" value="RWP-RK_dom"/>
</dbReference>
<keyword evidence="3" id="KW-0804">Transcription</keyword>
<comment type="caution">
    <text evidence="6">The sequence shown here is derived from an EMBL/GenBank/DDBJ whole genome shotgun (WGS) entry which is preliminary data.</text>
</comment>
<keyword evidence="2" id="KW-0238">DNA-binding</keyword>
<dbReference type="InterPro" id="IPR055081">
    <property type="entry name" value="NLP1-9_GAF"/>
</dbReference>
<dbReference type="PANTHER" id="PTHR32002">
    <property type="entry name" value="PROTEIN NLP8"/>
    <property type="match status" value="1"/>
</dbReference>
<dbReference type="PANTHER" id="PTHR32002:SF49">
    <property type="entry name" value="BILE ACID:SODIUM SYMPORTER_ARSENICAL RESISTANCE PROTEIN ACR3-RELATED"/>
    <property type="match status" value="1"/>
</dbReference>
<dbReference type="PROSITE" id="PS51745">
    <property type="entry name" value="PB1"/>
    <property type="match status" value="1"/>
</dbReference>
<dbReference type="SMART" id="SM00666">
    <property type="entry name" value="PB1"/>
    <property type="match status" value="1"/>
</dbReference>
<dbReference type="InterPro" id="IPR045012">
    <property type="entry name" value="NLP"/>
</dbReference>